<gene>
    <name evidence="2" type="ORF">TS85_20240</name>
</gene>
<dbReference type="Proteomes" id="UP000032300">
    <property type="component" value="Chromosome"/>
</dbReference>
<evidence type="ECO:0000313" key="3">
    <source>
        <dbReference type="Proteomes" id="UP000032300"/>
    </source>
</evidence>
<dbReference type="AlphaFoldDB" id="A0A7U4JB84"/>
<feature type="domain" description="DUF2007" evidence="1">
    <location>
        <begin position="9"/>
        <end position="64"/>
    </location>
</feature>
<evidence type="ECO:0000313" key="2">
    <source>
        <dbReference type="EMBL" id="AJP73630.1"/>
    </source>
</evidence>
<dbReference type="KEGG" id="sphi:TS85_20240"/>
<name>A0A7U4JB84_9SPHN</name>
<accession>A0A7U4JB84</accession>
<dbReference type="Pfam" id="PF09413">
    <property type="entry name" value="DUF2007"/>
    <property type="match status" value="1"/>
</dbReference>
<dbReference type="RefSeq" id="WP_044334643.1">
    <property type="nucleotide sequence ID" value="NZ_CP010836.1"/>
</dbReference>
<sequence>MALVELGRFDRQEAFFVQARLEAEEILSFVFDAGTSIADGSYFLIPVRVMVDDEDFAAARAIVDNPASGIVPDF</sequence>
<organism evidence="2 3">
    <name type="scientific">Sphingomonas hengshuiensis</name>
    <dbReference type="NCBI Taxonomy" id="1609977"/>
    <lineage>
        <taxon>Bacteria</taxon>
        <taxon>Pseudomonadati</taxon>
        <taxon>Pseudomonadota</taxon>
        <taxon>Alphaproteobacteria</taxon>
        <taxon>Sphingomonadales</taxon>
        <taxon>Sphingomonadaceae</taxon>
        <taxon>Sphingomonas</taxon>
    </lineage>
</organism>
<reference evidence="2 3" key="1">
    <citation type="journal article" date="2015" name="Int. J. Syst. Evol. Microbiol.">
        <title>Sphingomonas hengshuiensis sp. nov., isolated from lake wetland.</title>
        <authorList>
            <person name="Wei S."/>
            <person name="Wang T."/>
            <person name="Liu H."/>
            <person name="Zhang C."/>
            <person name="Guo J."/>
            <person name="Wang Q."/>
            <person name="Liang K."/>
            <person name="Zhang Z."/>
        </authorList>
    </citation>
    <scope>NUCLEOTIDE SEQUENCE [LARGE SCALE GENOMIC DNA]</scope>
    <source>
        <strain evidence="2 3">WHSC-8</strain>
    </source>
</reference>
<dbReference type="OrthoDB" id="7573469at2"/>
<dbReference type="EMBL" id="CP010836">
    <property type="protein sequence ID" value="AJP73630.1"/>
    <property type="molecule type" value="Genomic_DNA"/>
</dbReference>
<dbReference type="Gene3D" id="3.30.70.790">
    <property type="entry name" value="UreE, C-terminal domain"/>
    <property type="match status" value="1"/>
</dbReference>
<dbReference type="SUPFAM" id="SSF54913">
    <property type="entry name" value="GlnB-like"/>
    <property type="match status" value="1"/>
</dbReference>
<dbReference type="InterPro" id="IPR011322">
    <property type="entry name" value="N-reg_PII-like_a/b"/>
</dbReference>
<reference evidence="2 3" key="2">
    <citation type="submission" date="2015-02" db="EMBL/GenBank/DDBJ databases">
        <title>The complete genome of Sphingomonas hengshuiensis sp. WHSC-8 isolated from soil of Hengshui Lake.</title>
        <authorList>
            <person name="Wei S."/>
            <person name="Guo J."/>
            <person name="Su C."/>
            <person name="Wu R."/>
            <person name="Zhang Z."/>
            <person name="Liang K."/>
            <person name="Li H."/>
            <person name="Wang T."/>
            <person name="Liu H."/>
            <person name="Zhang C."/>
            <person name="Li Z."/>
            <person name="Wang Q."/>
            <person name="Meng J."/>
        </authorList>
    </citation>
    <scope>NUCLEOTIDE SEQUENCE [LARGE SCALE GENOMIC DNA]</scope>
    <source>
        <strain evidence="2 3">WHSC-8</strain>
    </source>
</reference>
<protein>
    <recommendedName>
        <fullName evidence="1">DUF2007 domain-containing protein</fullName>
    </recommendedName>
</protein>
<proteinExistence type="predicted"/>
<evidence type="ECO:0000259" key="1">
    <source>
        <dbReference type="Pfam" id="PF09413"/>
    </source>
</evidence>
<dbReference type="InterPro" id="IPR018551">
    <property type="entry name" value="DUF2007"/>
</dbReference>
<keyword evidence="3" id="KW-1185">Reference proteome</keyword>